<dbReference type="Proteomes" id="UP000177652">
    <property type="component" value="Unassembled WGS sequence"/>
</dbReference>
<keyword evidence="1" id="KW-1133">Transmembrane helix</keyword>
<dbReference type="EMBL" id="MFLK01000052">
    <property type="protein sequence ID" value="OGG65326.1"/>
    <property type="molecule type" value="Genomic_DNA"/>
</dbReference>
<evidence type="ECO:0000313" key="2">
    <source>
        <dbReference type="EMBL" id="OGG65326.1"/>
    </source>
</evidence>
<feature type="transmembrane region" description="Helical" evidence="1">
    <location>
        <begin position="57"/>
        <end position="81"/>
    </location>
</feature>
<name>A0A1F6DVB7_9BACT</name>
<accession>A0A1F6DVB7</accession>
<organism evidence="2 3">
    <name type="scientific">Candidatus Kaiserbacteria bacterium RIFCSPHIGHO2_02_FULL_55_20</name>
    <dbReference type="NCBI Taxonomy" id="1798497"/>
    <lineage>
        <taxon>Bacteria</taxon>
        <taxon>Candidatus Kaiseribacteriota</taxon>
    </lineage>
</organism>
<feature type="transmembrane region" description="Helical" evidence="1">
    <location>
        <begin position="24"/>
        <end position="45"/>
    </location>
</feature>
<reference evidence="2 3" key="1">
    <citation type="journal article" date="2016" name="Nat. Commun.">
        <title>Thousands of microbial genomes shed light on interconnected biogeochemical processes in an aquifer system.</title>
        <authorList>
            <person name="Anantharaman K."/>
            <person name="Brown C.T."/>
            <person name="Hug L.A."/>
            <person name="Sharon I."/>
            <person name="Castelle C.J."/>
            <person name="Probst A.J."/>
            <person name="Thomas B.C."/>
            <person name="Singh A."/>
            <person name="Wilkins M.J."/>
            <person name="Karaoz U."/>
            <person name="Brodie E.L."/>
            <person name="Williams K.H."/>
            <person name="Hubbard S.S."/>
            <person name="Banfield J.F."/>
        </authorList>
    </citation>
    <scope>NUCLEOTIDE SEQUENCE [LARGE SCALE GENOMIC DNA]</scope>
</reference>
<evidence type="ECO:0000313" key="3">
    <source>
        <dbReference type="Proteomes" id="UP000177652"/>
    </source>
</evidence>
<gene>
    <name evidence="2" type="ORF">A3D71_04575</name>
</gene>
<protein>
    <submittedName>
        <fullName evidence="2">Uncharacterized protein</fullName>
    </submittedName>
</protein>
<keyword evidence="1" id="KW-0472">Membrane</keyword>
<proteinExistence type="predicted"/>
<comment type="caution">
    <text evidence="2">The sequence shown here is derived from an EMBL/GenBank/DDBJ whole genome shotgun (WGS) entry which is preliminary data.</text>
</comment>
<dbReference type="STRING" id="1798497.A3D71_04575"/>
<evidence type="ECO:0000256" key="1">
    <source>
        <dbReference type="SAM" id="Phobius"/>
    </source>
</evidence>
<dbReference type="AlphaFoldDB" id="A0A1F6DVB7"/>
<keyword evidence="1" id="KW-0812">Transmembrane</keyword>
<sequence>MLAVLIVAAEEVPALKDWLKATFYHHWLGKGALALGVFAVVSVALSKQRSATRLSTVIFFEAIAVCVSVGIIAGFFLLHLLKLV</sequence>